<dbReference type="AlphaFoldDB" id="F9S860"/>
<protein>
    <submittedName>
        <fullName evidence="1">Replication protein</fullName>
    </submittedName>
</protein>
<evidence type="ECO:0000313" key="1">
    <source>
        <dbReference type="EMBL" id="EGU30381.1"/>
    </source>
</evidence>
<sequence>RCIRESIKELSDHPQISKELLFLDSDKGDKGFELIKKGKTITGIKFIFRWLKLGTIDELNQHEAMKTIRNLEIKRLQSNVRLSEGELESLAIAYRYIGKNEQALKIEESLSKRLLQQSNRESEDNQQAIDSLLDKIETLSKLSDNPDY</sequence>
<dbReference type="EMBL" id="AFWF01000310">
    <property type="protein sequence ID" value="EGU30381.1"/>
    <property type="molecule type" value="Genomic_DNA"/>
</dbReference>
<dbReference type="Proteomes" id="UP000004605">
    <property type="component" value="Unassembled WGS sequence"/>
</dbReference>
<keyword evidence="2" id="KW-1185">Reference proteome</keyword>
<organism evidence="1 2">
    <name type="scientific">Vibrio ichthyoenteri ATCC 700023</name>
    <dbReference type="NCBI Taxonomy" id="870968"/>
    <lineage>
        <taxon>Bacteria</taxon>
        <taxon>Pseudomonadati</taxon>
        <taxon>Pseudomonadota</taxon>
        <taxon>Gammaproteobacteria</taxon>
        <taxon>Vibrionales</taxon>
        <taxon>Vibrionaceae</taxon>
        <taxon>Vibrio</taxon>
    </lineage>
</organism>
<proteinExistence type="predicted"/>
<evidence type="ECO:0000313" key="2">
    <source>
        <dbReference type="Proteomes" id="UP000004605"/>
    </source>
</evidence>
<comment type="caution">
    <text evidence="1">The sequence shown here is derived from an EMBL/GenBank/DDBJ whole genome shotgun (WGS) entry which is preliminary data.</text>
</comment>
<gene>
    <name evidence="1" type="ORF">VII00023_22423</name>
</gene>
<name>F9S860_9VIBR</name>
<accession>F9S860</accession>
<feature type="non-terminal residue" evidence="1">
    <location>
        <position position="1"/>
    </location>
</feature>
<reference evidence="1 2" key="1">
    <citation type="journal article" date="2012" name="Int. J. Syst. Evol. Microbiol.">
        <title>Vibrio caribbeanicus sp. nov., isolated from the marine sponge Scleritoderma cyanea.</title>
        <authorList>
            <person name="Hoffmann M."/>
            <person name="Monday S.R."/>
            <person name="Allard M.W."/>
            <person name="Strain E.A."/>
            <person name="Whittaker P."/>
            <person name="Naum M."/>
            <person name="McCarthy P.J."/>
            <person name="Lopez J.V."/>
            <person name="Fischer M."/>
            <person name="Brown E.W."/>
        </authorList>
    </citation>
    <scope>NUCLEOTIDE SEQUENCE [LARGE SCALE GENOMIC DNA]</scope>
    <source>
        <strain evidence="1 2">ATCC 700023</strain>
    </source>
</reference>